<gene>
    <name evidence="1" type="ORF">DFH08DRAFT_986383</name>
</gene>
<proteinExistence type="predicted"/>
<name>A0AAD7E905_9AGAR</name>
<sequence>MSSDSPPVFPPELEREMFETAAHFHPETIFNLLLVSRHVHEWIDGMQYDTVTSEGDRWSCPVHALRQAMQSNSKPATFFHRNVRHLFVFGGDLDNELDVEEALRVCSGIKNLVLSLRRSSGSRILPSIVAMKPQRLSLRWDSILISIHPHQPTFTCLTHLFILDNFLAFSDGALARLPWHVAQLPVLTHLAMVNTALFGGGDPVLEKTILAVCKALKVLIVSPEEPQFGMEYLPRIDDIRFVYINIQDAVGFLDEWLAQTRGGIDFWARADAFVEKKRHGEIQPASRCWIEPADDISVG</sequence>
<evidence type="ECO:0000313" key="2">
    <source>
        <dbReference type="Proteomes" id="UP001218218"/>
    </source>
</evidence>
<comment type="caution">
    <text evidence="1">The sequence shown here is derived from an EMBL/GenBank/DDBJ whole genome shotgun (WGS) entry which is preliminary data.</text>
</comment>
<accession>A0AAD7E905</accession>
<evidence type="ECO:0000313" key="1">
    <source>
        <dbReference type="EMBL" id="KAJ7303534.1"/>
    </source>
</evidence>
<dbReference type="EMBL" id="JARIHO010000105">
    <property type="protein sequence ID" value="KAJ7303534.1"/>
    <property type="molecule type" value="Genomic_DNA"/>
</dbReference>
<reference evidence="1" key="1">
    <citation type="submission" date="2023-03" db="EMBL/GenBank/DDBJ databases">
        <title>Massive genome expansion in bonnet fungi (Mycena s.s.) driven by repeated elements and novel gene families across ecological guilds.</title>
        <authorList>
            <consortium name="Lawrence Berkeley National Laboratory"/>
            <person name="Harder C.B."/>
            <person name="Miyauchi S."/>
            <person name="Viragh M."/>
            <person name="Kuo A."/>
            <person name="Thoen E."/>
            <person name="Andreopoulos B."/>
            <person name="Lu D."/>
            <person name="Skrede I."/>
            <person name="Drula E."/>
            <person name="Henrissat B."/>
            <person name="Morin E."/>
            <person name="Kohler A."/>
            <person name="Barry K."/>
            <person name="LaButti K."/>
            <person name="Morin E."/>
            <person name="Salamov A."/>
            <person name="Lipzen A."/>
            <person name="Mereny Z."/>
            <person name="Hegedus B."/>
            <person name="Baldrian P."/>
            <person name="Stursova M."/>
            <person name="Weitz H."/>
            <person name="Taylor A."/>
            <person name="Grigoriev I.V."/>
            <person name="Nagy L.G."/>
            <person name="Martin F."/>
            <person name="Kauserud H."/>
        </authorList>
    </citation>
    <scope>NUCLEOTIDE SEQUENCE</scope>
    <source>
        <strain evidence="1">CBHHK002</strain>
    </source>
</reference>
<dbReference type="AlphaFoldDB" id="A0AAD7E905"/>
<organism evidence="1 2">
    <name type="scientific">Mycena albidolilacea</name>
    <dbReference type="NCBI Taxonomy" id="1033008"/>
    <lineage>
        <taxon>Eukaryota</taxon>
        <taxon>Fungi</taxon>
        <taxon>Dikarya</taxon>
        <taxon>Basidiomycota</taxon>
        <taxon>Agaricomycotina</taxon>
        <taxon>Agaricomycetes</taxon>
        <taxon>Agaricomycetidae</taxon>
        <taxon>Agaricales</taxon>
        <taxon>Marasmiineae</taxon>
        <taxon>Mycenaceae</taxon>
        <taxon>Mycena</taxon>
    </lineage>
</organism>
<protein>
    <submittedName>
        <fullName evidence="1">Uncharacterized protein</fullName>
    </submittedName>
</protein>
<keyword evidence="2" id="KW-1185">Reference proteome</keyword>
<dbReference type="Proteomes" id="UP001218218">
    <property type="component" value="Unassembled WGS sequence"/>
</dbReference>
<dbReference type="SUPFAM" id="SSF52047">
    <property type="entry name" value="RNI-like"/>
    <property type="match status" value="1"/>
</dbReference>